<proteinExistence type="predicted"/>
<reference evidence="1" key="2">
    <citation type="journal article" date="2015" name="Data Brief">
        <title>Shoot transcriptome of the giant reed, Arundo donax.</title>
        <authorList>
            <person name="Barrero R.A."/>
            <person name="Guerrero F.D."/>
            <person name="Moolhuijzen P."/>
            <person name="Goolsby J.A."/>
            <person name="Tidwell J."/>
            <person name="Bellgard S.E."/>
            <person name="Bellgard M.I."/>
        </authorList>
    </citation>
    <scope>NUCLEOTIDE SEQUENCE</scope>
    <source>
        <tissue evidence="1">Shoot tissue taken approximately 20 cm above the soil surface</tissue>
    </source>
</reference>
<evidence type="ECO:0000313" key="1">
    <source>
        <dbReference type="EMBL" id="JAE09693.1"/>
    </source>
</evidence>
<reference evidence="1" key="1">
    <citation type="submission" date="2014-09" db="EMBL/GenBank/DDBJ databases">
        <authorList>
            <person name="Magalhaes I.L.F."/>
            <person name="Oliveira U."/>
            <person name="Santos F.R."/>
            <person name="Vidigal T.H.D.A."/>
            <person name="Brescovit A.D."/>
            <person name="Santos A.J."/>
        </authorList>
    </citation>
    <scope>NUCLEOTIDE SEQUENCE</scope>
    <source>
        <tissue evidence="1">Shoot tissue taken approximately 20 cm above the soil surface</tissue>
    </source>
</reference>
<name>A0A0A9FN18_ARUDO</name>
<dbReference type="EMBL" id="GBRH01188203">
    <property type="protein sequence ID" value="JAE09693.1"/>
    <property type="molecule type" value="Transcribed_RNA"/>
</dbReference>
<organism evidence="1">
    <name type="scientific">Arundo donax</name>
    <name type="common">Giant reed</name>
    <name type="synonym">Donax arundinaceus</name>
    <dbReference type="NCBI Taxonomy" id="35708"/>
    <lineage>
        <taxon>Eukaryota</taxon>
        <taxon>Viridiplantae</taxon>
        <taxon>Streptophyta</taxon>
        <taxon>Embryophyta</taxon>
        <taxon>Tracheophyta</taxon>
        <taxon>Spermatophyta</taxon>
        <taxon>Magnoliopsida</taxon>
        <taxon>Liliopsida</taxon>
        <taxon>Poales</taxon>
        <taxon>Poaceae</taxon>
        <taxon>PACMAD clade</taxon>
        <taxon>Arundinoideae</taxon>
        <taxon>Arundineae</taxon>
        <taxon>Arundo</taxon>
    </lineage>
</organism>
<dbReference type="AlphaFoldDB" id="A0A0A9FN18"/>
<protein>
    <submittedName>
        <fullName evidence="1">Uncharacterized protein</fullName>
    </submittedName>
</protein>
<accession>A0A0A9FN18</accession>
<sequence>MFGWRMLMWLGLMSWWRR</sequence>